<dbReference type="RefSeq" id="WP_099479010.1">
    <property type="nucleotide sequence ID" value="NZ_CP016809.1"/>
</dbReference>
<dbReference type="GeneID" id="48311276"/>
<proteinExistence type="predicted"/>
<protein>
    <submittedName>
        <fullName evidence="2">Uncharacterized protein</fullName>
    </submittedName>
</protein>
<dbReference type="EMBL" id="CP016809">
    <property type="protein sequence ID" value="ANY75317.1"/>
    <property type="molecule type" value="Genomic_DNA"/>
</dbReference>
<keyword evidence="1" id="KW-0472">Membrane</keyword>
<accession>A0A1B2E5Z2</accession>
<dbReference type="AlphaFoldDB" id="A0A1B2E5Z2"/>
<organism evidence="2">
    <name type="scientific">Paenibacillus ihbetae</name>
    <dbReference type="NCBI Taxonomy" id="1870820"/>
    <lineage>
        <taxon>Bacteria</taxon>
        <taxon>Bacillati</taxon>
        <taxon>Bacillota</taxon>
        <taxon>Bacilli</taxon>
        <taxon>Bacillales</taxon>
        <taxon>Paenibacillaceae</taxon>
        <taxon>Paenibacillus</taxon>
    </lineage>
</organism>
<keyword evidence="1" id="KW-1133">Transmembrane helix</keyword>
<feature type="transmembrane region" description="Helical" evidence="1">
    <location>
        <begin position="12"/>
        <end position="35"/>
    </location>
</feature>
<feature type="transmembrane region" description="Helical" evidence="1">
    <location>
        <begin position="41"/>
        <end position="64"/>
    </location>
</feature>
<sequence length="196" mass="22623">MSSEYQVRRNPHALVLGLITIFYLIAYGIGIRLIYRLQAEMTFGTVLFASLPIITLWSALYMIMRVPWIKLHKQHLWFTASIGVVLLFLSLYALSQTQSKHRFDYNRWVGYPEQRALMVDAMLKEHDLIGLTNSEIMNVLGANDNAKWSVNETDQAVYNLGAGKEDGRNEWLYINFDDHGFVQSIEILMKPPIPRT</sequence>
<name>A0A1B2E5Z2_9BACL</name>
<gene>
    <name evidence="2" type="ORF">BBD41_23590</name>
</gene>
<evidence type="ECO:0000256" key="1">
    <source>
        <dbReference type="SAM" id="Phobius"/>
    </source>
</evidence>
<feature type="transmembrane region" description="Helical" evidence="1">
    <location>
        <begin position="76"/>
        <end position="94"/>
    </location>
</feature>
<dbReference type="KEGG" id="pib:BBD41_23590"/>
<reference evidence="2" key="1">
    <citation type="submission" date="2016-08" db="EMBL/GenBank/DDBJ databases">
        <title>Complete Genome Seqeunce of Paenibacillus sp. nov. IHBB 9852 from high altitute lake of Indian trans-Himalayas.</title>
        <authorList>
            <person name="Kiran S."/>
            <person name="Swarnkar M.K."/>
            <person name="Rana A."/>
            <person name="Tewari R."/>
            <person name="Gulati A."/>
        </authorList>
    </citation>
    <scope>NUCLEOTIDE SEQUENCE [LARGE SCALE GENOMIC DNA]</scope>
    <source>
        <strain evidence="2">IHBB 9852</strain>
    </source>
</reference>
<keyword evidence="1" id="KW-0812">Transmembrane</keyword>
<evidence type="ECO:0000313" key="2">
    <source>
        <dbReference type="EMBL" id="ANY75317.1"/>
    </source>
</evidence>